<dbReference type="KEGG" id="arac:E0W69_007315"/>
<dbReference type="CDD" id="cd05379">
    <property type="entry name" value="CAP_bacterial"/>
    <property type="match status" value="1"/>
</dbReference>
<feature type="signal peptide" evidence="1">
    <location>
        <begin position="1"/>
        <end position="23"/>
    </location>
</feature>
<organism evidence="3 4">
    <name type="scientific">Rhizosphaericola mali</name>
    <dbReference type="NCBI Taxonomy" id="2545455"/>
    <lineage>
        <taxon>Bacteria</taxon>
        <taxon>Pseudomonadati</taxon>
        <taxon>Bacteroidota</taxon>
        <taxon>Chitinophagia</taxon>
        <taxon>Chitinophagales</taxon>
        <taxon>Chitinophagaceae</taxon>
        <taxon>Rhizosphaericola</taxon>
    </lineage>
</organism>
<protein>
    <submittedName>
        <fullName evidence="3">CAP domain-containing protein</fullName>
    </submittedName>
</protein>
<dbReference type="AlphaFoldDB" id="A0A5P2G1B7"/>
<evidence type="ECO:0000313" key="3">
    <source>
        <dbReference type="EMBL" id="QES88478.1"/>
    </source>
</evidence>
<evidence type="ECO:0000313" key="4">
    <source>
        <dbReference type="Proteomes" id="UP000292424"/>
    </source>
</evidence>
<dbReference type="EMBL" id="CP044016">
    <property type="protein sequence ID" value="QES88478.1"/>
    <property type="molecule type" value="Genomic_DNA"/>
</dbReference>
<keyword evidence="1" id="KW-0732">Signal</keyword>
<dbReference type="OrthoDB" id="982527at2"/>
<dbReference type="InterPro" id="IPR035940">
    <property type="entry name" value="CAP_sf"/>
</dbReference>
<accession>A0A5P2G1B7</accession>
<feature type="domain" description="SCP" evidence="2">
    <location>
        <begin position="40"/>
        <end position="154"/>
    </location>
</feature>
<dbReference type="RefSeq" id="WP_131329365.1">
    <property type="nucleotide sequence ID" value="NZ_CP044016.1"/>
</dbReference>
<dbReference type="InterPro" id="IPR014044">
    <property type="entry name" value="CAP_dom"/>
</dbReference>
<feature type="chain" id="PRO_5024413203" evidence="1">
    <location>
        <begin position="24"/>
        <end position="156"/>
    </location>
</feature>
<gene>
    <name evidence="3" type="ORF">E0W69_007315</name>
</gene>
<dbReference type="Proteomes" id="UP000292424">
    <property type="component" value="Chromosome"/>
</dbReference>
<name>A0A5P2G1B7_9BACT</name>
<reference evidence="3 4" key="1">
    <citation type="submission" date="2019-09" db="EMBL/GenBank/DDBJ databases">
        <title>Complete genome sequence of Arachidicoccus sp. B3-10 isolated from apple orchard soil.</title>
        <authorList>
            <person name="Kim H.S."/>
            <person name="Han K.-I."/>
            <person name="Suh M.K."/>
            <person name="Lee K.C."/>
            <person name="Eom M.K."/>
            <person name="Kim J.-S."/>
            <person name="Kang S.W."/>
            <person name="Sin Y."/>
            <person name="Lee J.-S."/>
        </authorList>
    </citation>
    <scope>NUCLEOTIDE SEQUENCE [LARGE SCALE GENOMIC DNA]</scope>
    <source>
        <strain evidence="3 4">B3-10</strain>
    </source>
</reference>
<dbReference type="PANTHER" id="PTHR31157:SF1">
    <property type="entry name" value="SCP DOMAIN-CONTAINING PROTEIN"/>
    <property type="match status" value="1"/>
</dbReference>
<evidence type="ECO:0000259" key="2">
    <source>
        <dbReference type="Pfam" id="PF00188"/>
    </source>
</evidence>
<dbReference type="PANTHER" id="PTHR31157">
    <property type="entry name" value="SCP DOMAIN-CONTAINING PROTEIN"/>
    <property type="match status" value="1"/>
</dbReference>
<sequence length="156" mass="17519">MKRSGFLLSILALLFVLPNFLSAQSLSNRQLKKYRNQVFEMINDYRTSHGLSALTFSDIMNKTAQTHSDNMANGSVPFSHEGFDKRYAYLKSQIPGFHACAENVAYGDMTPEEAVAGWLKSPGHLKNLSSTKYNQTGIGVQISKEGYLYYTQMFAN</sequence>
<dbReference type="SUPFAM" id="SSF55797">
    <property type="entry name" value="PR-1-like"/>
    <property type="match status" value="1"/>
</dbReference>
<dbReference type="Gene3D" id="3.40.33.10">
    <property type="entry name" value="CAP"/>
    <property type="match status" value="1"/>
</dbReference>
<evidence type="ECO:0000256" key="1">
    <source>
        <dbReference type="SAM" id="SignalP"/>
    </source>
</evidence>
<proteinExistence type="predicted"/>
<dbReference type="Pfam" id="PF00188">
    <property type="entry name" value="CAP"/>
    <property type="match status" value="1"/>
</dbReference>
<keyword evidence="4" id="KW-1185">Reference proteome</keyword>